<dbReference type="Pfam" id="PF00012">
    <property type="entry name" value="HSP70"/>
    <property type="match status" value="2"/>
</dbReference>
<dbReference type="InterPro" id="IPR043129">
    <property type="entry name" value="ATPase_NBD"/>
</dbReference>
<gene>
    <name evidence="4" type="ORF">BT96DRAFT_995084</name>
</gene>
<reference evidence="4" key="1">
    <citation type="journal article" date="2019" name="Environ. Microbiol.">
        <title>Fungal ecological strategies reflected in gene transcription - a case study of two litter decomposers.</title>
        <authorList>
            <person name="Barbi F."/>
            <person name="Kohler A."/>
            <person name="Barry K."/>
            <person name="Baskaran P."/>
            <person name="Daum C."/>
            <person name="Fauchery L."/>
            <person name="Ihrmark K."/>
            <person name="Kuo A."/>
            <person name="LaButti K."/>
            <person name="Lipzen A."/>
            <person name="Morin E."/>
            <person name="Grigoriev I.V."/>
            <person name="Henrissat B."/>
            <person name="Lindahl B."/>
            <person name="Martin F."/>
        </authorList>
    </citation>
    <scope>NUCLEOTIDE SEQUENCE</scope>
    <source>
        <strain evidence="4">JB14</strain>
    </source>
</reference>
<dbReference type="EMBL" id="ML769486">
    <property type="protein sequence ID" value="KAE9398189.1"/>
    <property type="molecule type" value="Genomic_DNA"/>
</dbReference>
<keyword evidence="4" id="KW-0346">Stress response</keyword>
<dbReference type="Gene3D" id="3.30.420.40">
    <property type="match status" value="1"/>
</dbReference>
<keyword evidence="2" id="KW-0547">Nucleotide-binding</keyword>
<accession>A0A6A4HI31</accession>
<dbReference type="Proteomes" id="UP000799118">
    <property type="component" value="Unassembled WGS sequence"/>
</dbReference>
<evidence type="ECO:0000313" key="4">
    <source>
        <dbReference type="EMBL" id="KAE9398189.1"/>
    </source>
</evidence>
<dbReference type="AlphaFoldDB" id="A0A6A4HI31"/>
<keyword evidence="5" id="KW-1185">Reference proteome</keyword>
<proteinExistence type="inferred from homology"/>
<dbReference type="OrthoDB" id="2753769at2759"/>
<dbReference type="SUPFAM" id="SSF53067">
    <property type="entry name" value="Actin-like ATPase domain"/>
    <property type="match status" value="1"/>
</dbReference>
<dbReference type="FunFam" id="3.30.420.40:FF:000028">
    <property type="entry name" value="heat shock 70 kDa protein-like"/>
    <property type="match status" value="1"/>
</dbReference>
<evidence type="ECO:0000256" key="1">
    <source>
        <dbReference type="ARBA" id="ARBA00007381"/>
    </source>
</evidence>
<name>A0A6A4HI31_9AGAR</name>
<comment type="similarity">
    <text evidence="1">Belongs to the heat shock protein 70 family.</text>
</comment>
<protein>
    <submittedName>
        <fullName evidence="4">Heat shock protein 70kD, peptide-binding domain-containing protein</fullName>
    </submittedName>
</protein>
<evidence type="ECO:0000256" key="3">
    <source>
        <dbReference type="ARBA" id="ARBA00022840"/>
    </source>
</evidence>
<sequence length="271" mass="29072">MFDQDIPRDIKHWPFKVREKGGNYEGKEALPKEFPLWFCLDKMKETAETYLGEKVTRAIVTIPACTSSNPQATRDAGTIAGLQVLFKEPPKGIKAAVCGTNVQGGILSGAQATVDVVLIDICPLTLGIETIGGSMTKLIPRNTLIPTRKFQIFLTAADNQPTFELSGIPPASRGVPQNEVTFEIDTNGIIKVTATDKGTKFGFITITNEKGQGCVKVGGANTSSFFASIATYAFSQQVFPRPNNMPMALDVSAYMHALAIKALGGPEAMVG</sequence>
<dbReference type="InterPro" id="IPR029047">
    <property type="entry name" value="HSP70_peptide-bd_sf"/>
</dbReference>
<keyword evidence="3" id="KW-0067">ATP-binding</keyword>
<dbReference type="PANTHER" id="PTHR19375">
    <property type="entry name" value="HEAT SHOCK PROTEIN 70KDA"/>
    <property type="match status" value="1"/>
</dbReference>
<evidence type="ECO:0000313" key="5">
    <source>
        <dbReference type="Proteomes" id="UP000799118"/>
    </source>
</evidence>
<dbReference type="InterPro" id="IPR013126">
    <property type="entry name" value="Hsp_70_fam"/>
</dbReference>
<dbReference type="SUPFAM" id="SSF100920">
    <property type="entry name" value="Heat shock protein 70kD (HSP70), peptide-binding domain"/>
    <property type="match status" value="1"/>
</dbReference>
<dbReference type="GO" id="GO:0140662">
    <property type="term" value="F:ATP-dependent protein folding chaperone"/>
    <property type="evidence" value="ECO:0007669"/>
    <property type="project" value="InterPro"/>
</dbReference>
<evidence type="ECO:0000256" key="2">
    <source>
        <dbReference type="ARBA" id="ARBA00022741"/>
    </source>
</evidence>
<dbReference type="Gene3D" id="2.60.34.10">
    <property type="entry name" value="Substrate Binding Domain Of DNAk, Chain A, domain 1"/>
    <property type="match status" value="2"/>
</dbReference>
<dbReference type="GO" id="GO:0005524">
    <property type="term" value="F:ATP binding"/>
    <property type="evidence" value="ECO:0007669"/>
    <property type="project" value="UniProtKB-KW"/>
</dbReference>
<organism evidence="4 5">
    <name type="scientific">Gymnopus androsaceus JB14</name>
    <dbReference type="NCBI Taxonomy" id="1447944"/>
    <lineage>
        <taxon>Eukaryota</taxon>
        <taxon>Fungi</taxon>
        <taxon>Dikarya</taxon>
        <taxon>Basidiomycota</taxon>
        <taxon>Agaricomycotina</taxon>
        <taxon>Agaricomycetes</taxon>
        <taxon>Agaricomycetidae</taxon>
        <taxon>Agaricales</taxon>
        <taxon>Marasmiineae</taxon>
        <taxon>Omphalotaceae</taxon>
        <taxon>Gymnopus</taxon>
    </lineage>
</organism>